<evidence type="ECO:0000313" key="2">
    <source>
        <dbReference type="Proteomes" id="UP001056384"/>
    </source>
</evidence>
<sequence>MAPSPLPVYVAVISKAGAILTRGLSDRIFFVLLRGTIPSTAVTTRGTPIDNAELAKATLSFSMTCNFPDGTHDQPKSYCVPLRTVKAAETAHFAIRDAEGAYTEHMTVSRYNDIMGDMWISGMFLRTGEWTFEVVAQLEDETCLFAMTLTQYLKGEVQDPL</sequence>
<proteinExistence type="predicted"/>
<evidence type="ECO:0000313" key="1">
    <source>
        <dbReference type="EMBL" id="USW46958.1"/>
    </source>
</evidence>
<keyword evidence="2" id="KW-1185">Reference proteome</keyword>
<dbReference type="EMBL" id="CP099418">
    <property type="protein sequence ID" value="USW46958.1"/>
    <property type="molecule type" value="Genomic_DNA"/>
</dbReference>
<reference evidence="1" key="1">
    <citation type="submission" date="2022-06" db="EMBL/GenBank/DDBJ databases">
        <title>Complete genome sequences of two strains of the flax pathogen Septoria linicola.</title>
        <authorList>
            <person name="Lapalu N."/>
            <person name="Simon A."/>
            <person name="Demenou B."/>
            <person name="Paumier D."/>
            <person name="Guillot M.-P."/>
            <person name="Gout L."/>
            <person name="Valade R."/>
        </authorList>
    </citation>
    <scope>NUCLEOTIDE SEQUENCE</scope>
    <source>
        <strain evidence="1">SE15195</strain>
    </source>
</reference>
<dbReference type="Proteomes" id="UP001056384">
    <property type="component" value="Chromosome 1"/>
</dbReference>
<organism evidence="1 2">
    <name type="scientific">Septoria linicola</name>
    <dbReference type="NCBI Taxonomy" id="215465"/>
    <lineage>
        <taxon>Eukaryota</taxon>
        <taxon>Fungi</taxon>
        <taxon>Dikarya</taxon>
        <taxon>Ascomycota</taxon>
        <taxon>Pezizomycotina</taxon>
        <taxon>Dothideomycetes</taxon>
        <taxon>Dothideomycetidae</taxon>
        <taxon>Mycosphaerellales</taxon>
        <taxon>Mycosphaerellaceae</taxon>
        <taxon>Septoria</taxon>
    </lineage>
</organism>
<accession>A0A9Q9AHG6</accession>
<gene>
    <name evidence="1" type="ORF">Slin15195_G002770</name>
</gene>
<dbReference type="AlphaFoldDB" id="A0A9Q9AHG6"/>
<name>A0A9Q9AHG6_9PEZI</name>
<protein>
    <submittedName>
        <fullName evidence="1">Uncharacterized protein</fullName>
    </submittedName>
</protein>